<evidence type="ECO:0000256" key="2">
    <source>
        <dbReference type="ARBA" id="ARBA00023012"/>
    </source>
</evidence>
<dbReference type="GO" id="GO:0000156">
    <property type="term" value="F:phosphorelay response regulator activity"/>
    <property type="evidence" value="ECO:0007669"/>
    <property type="project" value="TreeGrafter"/>
</dbReference>
<evidence type="ECO:0000313" key="10">
    <source>
        <dbReference type="Proteomes" id="UP000000263"/>
    </source>
</evidence>
<gene>
    <name evidence="9" type="ordered locus">Rcas_4150</name>
</gene>
<keyword evidence="10" id="KW-1185">Reference proteome</keyword>
<dbReference type="eggNOG" id="COG0745">
    <property type="taxonomic scope" value="Bacteria"/>
</dbReference>
<feature type="domain" description="Response regulatory" evidence="8">
    <location>
        <begin position="18"/>
        <end position="135"/>
    </location>
</feature>
<dbReference type="GO" id="GO:0006355">
    <property type="term" value="P:regulation of DNA-templated transcription"/>
    <property type="evidence" value="ECO:0007669"/>
    <property type="project" value="TreeGrafter"/>
</dbReference>
<dbReference type="InterPro" id="IPR001789">
    <property type="entry name" value="Sig_transdc_resp-reg_receiver"/>
</dbReference>
<dbReference type="SUPFAM" id="SSF52172">
    <property type="entry name" value="CheY-like"/>
    <property type="match status" value="1"/>
</dbReference>
<dbReference type="EMBL" id="CP000804">
    <property type="protein sequence ID" value="ABU60181.1"/>
    <property type="molecule type" value="Genomic_DNA"/>
</dbReference>
<dbReference type="PROSITE" id="PS50110">
    <property type="entry name" value="RESPONSE_REGULATORY"/>
    <property type="match status" value="1"/>
</dbReference>
<dbReference type="GO" id="GO:0005829">
    <property type="term" value="C:cytosol"/>
    <property type="evidence" value="ECO:0007669"/>
    <property type="project" value="TreeGrafter"/>
</dbReference>
<dbReference type="PANTHER" id="PTHR48111">
    <property type="entry name" value="REGULATOR OF RPOS"/>
    <property type="match status" value="1"/>
</dbReference>
<dbReference type="HOGENOM" id="CLU_929570_0_0_0"/>
<dbReference type="InterPro" id="IPR011006">
    <property type="entry name" value="CheY-like_superfamily"/>
</dbReference>
<evidence type="ECO:0000256" key="3">
    <source>
        <dbReference type="ARBA" id="ARBA00023015"/>
    </source>
</evidence>
<sequence length="291" mass="32364">MSVVRVRVMHSETGAPLEVLLVEDNPGDARLAAEALAATSIGTFVLTHVERLAEALELLQQRSFDAVLLDLSLPDSGGLDTVKRVLEQAPDMPVVVLTMLSDEMLGVQAVNAGAQDYLQKGSCVQELLARSVRYAVERQRLLRELQRARQQEQLARSASEIAAIERLSHDARTSVTAQLYSATPLREAQPDLFAELVAQYGQILDQRLEQRAYKIDINTSDPLREIAYQLGFLRAGPRDVVDVHTQAIRQRVRNASVIRTQAYVEEGRLLVLELMGYLVSYYRNYALGGAH</sequence>
<proteinExistence type="predicted"/>
<evidence type="ECO:0000256" key="4">
    <source>
        <dbReference type="ARBA" id="ARBA00023125"/>
    </source>
</evidence>
<dbReference type="InterPro" id="IPR058245">
    <property type="entry name" value="NreC/VraR/RcsB-like_REC"/>
</dbReference>
<dbReference type="SMART" id="SM00448">
    <property type="entry name" value="REC"/>
    <property type="match status" value="1"/>
</dbReference>
<evidence type="ECO:0000256" key="5">
    <source>
        <dbReference type="ARBA" id="ARBA00023163"/>
    </source>
</evidence>
<evidence type="ECO:0000256" key="7">
    <source>
        <dbReference type="SAM" id="Coils"/>
    </source>
</evidence>
<dbReference type="Gene3D" id="3.40.50.2300">
    <property type="match status" value="1"/>
</dbReference>
<dbReference type="GO" id="GO:0032993">
    <property type="term" value="C:protein-DNA complex"/>
    <property type="evidence" value="ECO:0007669"/>
    <property type="project" value="TreeGrafter"/>
</dbReference>
<dbReference type="InterPro" id="IPR039420">
    <property type="entry name" value="WalR-like"/>
</dbReference>
<keyword evidence="3" id="KW-0805">Transcription regulation</keyword>
<keyword evidence="5" id="KW-0804">Transcription</keyword>
<dbReference type="Proteomes" id="UP000000263">
    <property type="component" value="Chromosome"/>
</dbReference>
<dbReference type="STRING" id="383372.Rcas_4150"/>
<evidence type="ECO:0000256" key="6">
    <source>
        <dbReference type="PROSITE-ProRule" id="PRU00169"/>
    </source>
</evidence>
<dbReference type="Pfam" id="PF00072">
    <property type="entry name" value="Response_reg"/>
    <property type="match status" value="1"/>
</dbReference>
<dbReference type="KEGG" id="rca:Rcas_4150"/>
<keyword evidence="1 6" id="KW-0597">Phosphoprotein</keyword>
<keyword evidence="2" id="KW-0902">Two-component regulatory system</keyword>
<evidence type="ECO:0000256" key="1">
    <source>
        <dbReference type="ARBA" id="ARBA00022553"/>
    </source>
</evidence>
<keyword evidence="4" id="KW-0238">DNA-binding</keyword>
<evidence type="ECO:0000313" key="9">
    <source>
        <dbReference type="EMBL" id="ABU60181.1"/>
    </source>
</evidence>
<dbReference type="PANTHER" id="PTHR48111:SF1">
    <property type="entry name" value="TWO-COMPONENT RESPONSE REGULATOR ORR33"/>
    <property type="match status" value="1"/>
</dbReference>
<protein>
    <submittedName>
        <fullName evidence="9">Response regulator receiver protein</fullName>
    </submittedName>
</protein>
<feature type="coiled-coil region" evidence="7">
    <location>
        <begin position="131"/>
        <end position="167"/>
    </location>
</feature>
<reference evidence="9 10" key="1">
    <citation type="submission" date="2007-08" db="EMBL/GenBank/DDBJ databases">
        <title>Complete sequence of Roseiflexus castenholzii DSM 13941.</title>
        <authorList>
            <consortium name="US DOE Joint Genome Institute"/>
            <person name="Copeland A."/>
            <person name="Lucas S."/>
            <person name="Lapidus A."/>
            <person name="Barry K."/>
            <person name="Glavina del Rio T."/>
            <person name="Dalin E."/>
            <person name="Tice H."/>
            <person name="Pitluck S."/>
            <person name="Thompson L.S."/>
            <person name="Brettin T."/>
            <person name="Bruce D."/>
            <person name="Detter J.C."/>
            <person name="Han C."/>
            <person name="Tapia R."/>
            <person name="Schmutz J."/>
            <person name="Larimer F."/>
            <person name="Land M."/>
            <person name="Hauser L."/>
            <person name="Kyrpides N."/>
            <person name="Mikhailova N."/>
            <person name="Bryant D.A."/>
            <person name="Hanada S."/>
            <person name="Tsukatani Y."/>
            <person name="Richardson P."/>
        </authorList>
    </citation>
    <scope>NUCLEOTIDE SEQUENCE [LARGE SCALE GENOMIC DNA]</scope>
    <source>
        <strain evidence="10">DSM 13941 / HLO8</strain>
    </source>
</reference>
<dbReference type="GO" id="GO:0000976">
    <property type="term" value="F:transcription cis-regulatory region binding"/>
    <property type="evidence" value="ECO:0007669"/>
    <property type="project" value="TreeGrafter"/>
</dbReference>
<dbReference type="CDD" id="cd17535">
    <property type="entry name" value="REC_NarL-like"/>
    <property type="match status" value="1"/>
</dbReference>
<evidence type="ECO:0000259" key="8">
    <source>
        <dbReference type="PROSITE" id="PS50110"/>
    </source>
</evidence>
<name>A7NRI5_ROSCS</name>
<keyword evidence="7" id="KW-0175">Coiled coil</keyword>
<feature type="modified residue" description="4-aspartylphosphate" evidence="6">
    <location>
        <position position="70"/>
    </location>
</feature>
<dbReference type="AlphaFoldDB" id="A7NRI5"/>
<organism evidence="9 10">
    <name type="scientific">Roseiflexus castenholzii (strain DSM 13941 / HLO8)</name>
    <dbReference type="NCBI Taxonomy" id="383372"/>
    <lineage>
        <taxon>Bacteria</taxon>
        <taxon>Bacillati</taxon>
        <taxon>Chloroflexota</taxon>
        <taxon>Chloroflexia</taxon>
        <taxon>Chloroflexales</taxon>
        <taxon>Roseiflexineae</taxon>
        <taxon>Roseiflexaceae</taxon>
        <taxon>Roseiflexus</taxon>
    </lineage>
</organism>
<accession>A7NRI5</accession>